<sequence>MDKQAPPTGIQRKKVLVCGLRKSGKTSALRVLTHGIAPKDTFYIETTTQIVKEEVDTIIPLEVWDCPGSTTVENLGVPLSQFSSIVFFIDIQDDYHLPIKRFYELVVAAYEAGITNLPFEVLVHKAEAHSEDYRVDNFREIQSRIEDELYDYPSEPLHTFYPINYYMTSVYDHTTHEAFSRIVQRITSQVHIAALENLMNVLTPNCSMAKSFLFDVNLKIYVATDASPVDPGSYEACSEYVQTILTLAKLYHNIPAHPRSQINMSSTLTSPTTPTPQYPSGPPFQSKPEVASDAHSTNSREELFPEGEWASSFAQLAPETTLAYWQITGSLALVSLVRSDVFETKRGLIEYNVAFFRDAVQKIQRIAMSGGKPAYFPVVFFPHFWYLSMKLSLALLLLGSSVYAQDSTKRHKGEPCDPTRNRLNAETHKFTSDCDAMTFCSSEGVCQPKGCRRDEFPFGYDSEVPLPLVCARGQFCPDEEDKCSPLASPGSACQLNRDNQCQPPSDRPELEDGDLTNRGVICFKYTCQYANITLGQSCEAENTVYIAYTSGGEEYYNIISRDRCAPKLWCNDQTSVCEPKGAVGTACSTHKQCETYTCNTNKICAEPPGTPLRIRLWQYMFTGAGIIFLMVAMSITLFMSHKRSRAKRLREIHAYFKEQTSYRNSIISMHTNAHSQFSIYSETSSCHGSLAQFGAATEENLEEDEDDDRRGLLEQRRRSQRDDEP</sequence>
<comment type="caution">
    <text evidence="6">The sequence shown here is derived from an EMBL/GenBank/DDBJ whole genome shotgun (WGS) entry which is preliminary data.</text>
</comment>
<dbReference type="GO" id="GO:0005634">
    <property type="term" value="C:nucleus"/>
    <property type="evidence" value="ECO:0007669"/>
    <property type="project" value="TreeGrafter"/>
</dbReference>
<feature type="region of interest" description="Disordered" evidence="4">
    <location>
        <begin position="262"/>
        <end position="298"/>
    </location>
</feature>
<dbReference type="InterPro" id="IPR006762">
    <property type="entry name" value="Gtr1_RagA"/>
</dbReference>
<evidence type="ECO:0000256" key="4">
    <source>
        <dbReference type="SAM" id="MobiDB-lite"/>
    </source>
</evidence>
<dbReference type="Gene3D" id="3.30.450.190">
    <property type="match status" value="1"/>
</dbReference>
<dbReference type="EMBL" id="JACYCD010000239">
    <property type="protein sequence ID" value="KAF8699155.1"/>
    <property type="molecule type" value="Genomic_DNA"/>
</dbReference>
<dbReference type="Proteomes" id="UP000602905">
    <property type="component" value="Unassembled WGS sequence"/>
</dbReference>
<evidence type="ECO:0000256" key="3">
    <source>
        <dbReference type="ARBA" id="ARBA00023134"/>
    </source>
</evidence>
<keyword evidence="2" id="KW-0547">Nucleotide-binding</keyword>
<dbReference type="PANTHER" id="PTHR11259">
    <property type="entry name" value="RAS-RELATED GTP BINDING RAG/GTR YEAST"/>
    <property type="match status" value="1"/>
</dbReference>
<feature type="region of interest" description="Disordered" evidence="4">
    <location>
        <begin position="697"/>
        <end position="725"/>
    </location>
</feature>
<evidence type="ECO:0000256" key="5">
    <source>
        <dbReference type="SAM" id="Phobius"/>
    </source>
</evidence>
<keyword evidence="3" id="KW-0342">GTP-binding</keyword>
<dbReference type="Pfam" id="PF04670">
    <property type="entry name" value="Gtr1_RagA"/>
    <property type="match status" value="1"/>
</dbReference>
<dbReference type="SUPFAM" id="SSF52540">
    <property type="entry name" value="P-loop containing nucleoside triphosphate hydrolases"/>
    <property type="match status" value="1"/>
</dbReference>
<dbReference type="EMBL" id="JACYCD010000711">
    <property type="protein sequence ID" value="KAF8687080.1"/>
    <property type="molecule type" value="Genomic_DNA"/>
</dbReference>
<dbReference type="OrthoDB" id="26136at2759"/>
<organism evidence="6 8">
    <name type="scientific">Rhizoctonia solani</name>
    <dbReference type="NCBI Taxonomy" id="456999"/>
    <lineage>
        <taxon>Eukaryota</taxon>
        <taxon>Fungi</taxon>
        <taxon>Dikarya</taxon>
        <taxon>Basidiomycota</taxon>
        <taxon>Agaricomycotina</taxon>
        <taxon>Agaricomycetes</taxon>
        <taxon>Cantharellales</taxon>
        <taxon>Ceratobasidiaceae</taxon>
        <taxon>Rhizoctonia</taxon>
    </lineage>
</organism>
<feature type="compositionally biased region" description="Pro residues" evidence="4">
    <location>
        <begin position="273"/>
        <end position="282"/>
    </location>
</feature>
<evidence type="ECO:0000256" key="2">
    <source>
        <dbReference type="ARBA" id="ARBA00022741"/>
    </source>
</evidence>
<evidence type="ECO:0000256" key="1">
    <source>
        <dbReference type="ARBA" id="ARBA00007756"/>
    </source>
</evidence>
<dbReference type="GO" id="GO:0010507">
    <property type="term" value="P:negative regulation of autophagy"/>
    <property type="evidence" value="ECO:0007669"/>
    <property type="project" value="TreeGrafter"/>
</dbReference>
<dbReference type="GO" id="GO:0005525">
    <property type="term" value="F:GTP binding"/>
    <property type="evidence" value="ECO:0007669"/>
    <property type="project" value="UniProtKB-KW"/>
</dbReference>
<dbReference type="GO" id="GO:0000329">
    <property type="term" value="C:fungal-type vacuole membrane"/>
    <property type="evidence" value="ECO:0007669"/>
    <property type="project" value="TreeGrafter"/>
</dbReference>
<evidence type="ECO:0000313" key="7">
    <source>
        <dbReference type="EMBL" id="KAF8699155.1"/>
    </source>
</evidence>
<evidence type="ECO:0000313" key="6">
    <source>
        <dbReference type="EMBL" id="KAF8687080.1"/>
    </source>
</evidence>
<dbReference type="GO" id="GO:0003924">
    <property type="term" value="F:GTPase activity"/>
    <property type="evidence" value="ECO:0007669"/>
    <property type="project" value="TreeGrafter"/>
</dbReference>
<dbReference type="Gene3D" id="3.40.50.300">
    <property type="entry name" value="P-loop containing nucleotide triphosphate hydrolases"/>
    <property type="match status" value="1"/>
</dbReference>
<feature type="compositionally biased region" description="Basic and acidic residues" evidence="4">
    <location>
        <begin position="708"/>
        <end position="725"/>
    </location>
</feature>
<keyword evidence="5" id="KW-0812">Transmembrane</keyword>
<evidence type="ECO:0000313" key="8">
    <source>
        <dbReference type="Proteomes" id="UP000602905"/>
    </source>
</evidence>
<feature type="transmembrane region" description="Helical" evidence="5">
    <location>
        <begin position="616"/>
        <end position="640"/>
    </location>
</feature>
<protein>
    <submittedName>
        <fullName evidence="6">Gtr1/RagA G protein conserved region</fullName>
    </submittedName>
</protein>
<gene>
    <name evidence="7" type="ORF">RHS03_07313</name>
    <name evidence="6" type="ORF">RHS03_10006</name>
</gene>
<dbReference type="GO" id="GO:0009267">
    <property type="term" value="P:cellular response to starvation"/>
    <property type="evidence" value="ECO:0007669"/>
    <property type="project" value="TreeGrafter"/>
</dbReference>
<accession>A0A8H7HJK3</accession>
<proteinExistence type="inferred from homology"/>
<reference evidence="6" key="1">
    <citation type="submission" date="2020-09" db="EMBL/GenBank/DDBJ databases">
        <title>Comparative genome analyses of four rice-infecting Rhizoctonia solani isolates reveal extensive enrichment of homogalacturonan modification genes.</title>
        <authorList>
            <person name="Lee D.-Y."/>
            <person name="Jeon J."/>
            <person name="Kim K.-T."/>
            <person name="Cheong K."/>
            <person name="Song H."/>
            <person name="Choi G."/>
            <person name="Ko J."/>
            <person name="Opiyo S.O."/>
            <person name="Zuo S."/>
            <person name="Madhav S."/>
            <person name="Lee Y.-H."/>
            <person name="Wang G.-L."/>
        </authorList>
    </citation>
    <scope>NUCLEOTIDE SEQUENCE</scope>
    <source>
        <strain evidence="6">AG1-IA WGL</strain>
    </source>
</reference>
<dbReference type="GO" id="GO:1904263">
    <property type="term" value="P:positive regulation of TORC1 signaling"/>
    <property type="evidence" value="ECO:0007669"/>
    <property type="project" value="TreeGrafter"/>
</dbReference>
<dbReference type="GO" id="GO:1990131">
    <property type="term" value="C:Gtr1-Gtr2 GTPase complex"/>
    <property type="evidence" value="ECO:0007669"/>
    <property type="project" value="TreeGrafter"/>
</dbReference>
<dbReference type="PANTHER" id="PTHR11259:SF2">
    <property type="entry name" value="GH16429P"/>
    <property type="match status" value="1"/>
</dbReference>
<dbReference type="InterPro" id="IPR027417">
    <property type="entry name" value="P-loop_NTPase"/>
</dbReference>
<keyword evidence="5" id="KW-1133">Transmembrane helix</keyword>
<feature type="non-terminal residue" evidence="6">
    <location>
        <position position="725"/>
    </location>
</feature>
<comment type="similarity">
    <text evidence="1">Belongs to the GTR/RAG GTP-binding protein family.</text>
</comment>
<keyword evidence="5" id="KW-0472">Membrane</keyword>
<name>A0A8H7HJK3_9AGAM</name>
<dbReference type="AlphaFoldDB" id="A0A8H7HJK3"/>